<name>A0AAV7KET2_9METZ</name>
<evidence type="ECO:0000313" key="4">
    <source>
        <dbReference type="Proteomes" id="UP001165289"/>
    </source>
</evidence>
<dbReference type="CDD" id="cd05819">
    <property type="entry name" value="NHL"/>
    <property type="match status" value="1"/>
</dbReference>
<keyword evidence="4" id="KW-1185">Reference proteome</keyword>
<dbReference type="GO" id="GO:0043161">
    <property type="term" value="P:proteasome-mediated ubiquitin-dependent protein catabolic process"/>
    <property type="evidence" value="ECO:0007669"/>
    <property type="project" value="TreeGrafter"/>
</dbReference>
<evidence type="ECO:0000256" key="2">
    <source>
        <dbReference type="PROSITE-ProRule" id="PRU00504"/>
    </source>
</evidence>
<dbReference type="Pfam" id="PF01436">
    <property type="entry name" value="NHL"/>
    <property type="match status" value="1"/>
</dbReference>
<dbReference type="InterPro" id="IPR011042">
    <property type="entry name" value="6-blade_b-propeller_TolB-like"/>
</dbReference>
<comment type="caution">
    <text evidence="3">The sequence shown here is derived from an EMBL/GenBank/DDBJ whole genome shotgun (WGS) entry which is preliminary data.</text>
</comment>
<gene>
    <name evidence="3" type="ORF">LOD99_14800</name>
</gene>
<feature type="repeat" description="NHL" evidence="2">
    <location>
        <begin position="102"/>
        <end position="145"/>
    </location>
</feature>
<dbReference type="SUPFAM" id="SSF101898">
    <property type="entry name" value="NHL repeat"/>
    <property type="match status" value="1"/>
</dbReference>
<dbReference type="GO" id="GO:0061630">
    <property type="term" value="F:ubiquitin protein ligase activity"/>
    <property type="evidence" value="ECO:0007669"/>
    <property type="project" value="TreeGrafter"/>
</dbReference>
<keyword evidence="1" id="KW-0677">Repeat</keyword>
<dbReference type="PROSITE" id="PS51125">
    <property type="entry name" value="NHL"/>
    <property type="match status" value="1"/>
</dbReference>
<protein>
    <submittedName>
        <fullName evidence="3">PEP-CTERM domain protein</fullName>
    </submittedName>
</protein>
<evidence type="ECO:0000313" key="3">
    <source>
        <dbReference type="EMBL" id="KAI6659124.1"/>
    </source>
</evidence>
<dbReference type="InterPro" id="IPR001258">
    <property type="entry name" value="NHL_repeat"/>
</dbReference>
<reference evidence="3 4" key="1">
    <citation type="journal article" date="2023" name="BMC Biol.">
        <title>The compact genome of the sponge Oopsacas minuta (Hexactinellida) is lacking key metazoan core genes.</title>
        <authorList>
            <person name="Santini S."/>
            <person name="Schenkelaars Q."/>
            <person name="Jourda C."/>
            <person name="Duchesne M."/>
            <person name="Belahbib H."/>
            <person name="Rocher C."/>
            <person name="Selva M."/>
            <person name="Riesgo A."/>
            <person name="Vervoort M."/>
            <person name="Leys S.P."/>
            <person name="Kodjabachian L."/>
            <person name="Le Bivic A."/>
            <person name="Borchiellini C."/>
            <person name="Claverie J.M."/>
            <person name="Renard E."/>
        </authorList>
    </citation>
    <scope>NUCLEOTIDE SEQUENCE [LARGE SCALE GENOMIC DNA]</scope>
    <source>
        <strain evidence="3">SPO-2</strain>
    </source>
</reference>
<evidence type="ECO:0000256" key="1">
    <source>
        <dbReference type="ARBA" id="ARBA00022737"/>
    </source>
</evidence>
<accession>A0AAV7KET2</accession>
<dbReference type="Gene3D" id="2.120.10.30">
    <property type="entry name" value="TolB, C-terminal domain"/>
    <property type="match status" value="2"/>
</dbReference>
<dbReference type="PANTHER" id="PTHR24104:SF25">
    <property type="entry name" value="PROTEIN LIN-41"/>
    <property type="match status" value="1"/>
</dbReference>
<dbReference type="Proteomes" id="UP001165289">
    <property type="component" value="Unassembled WGS sequence"/>
</dbReference>
<proteinExistence type="predicted"/>
<dbReference type="InterPro" id="IPR050952">
    <property type="entry name" value="TRIM-NHL_E3_ligases"/>
</dbReference>
<sequence>MLNKHSEPIITLGHQCKSPGKLFKPHGIAINEQNTLLYVAEGIGVSRISTFTCEGDFVTCFTDKRMLSSTWGIAVIKDNIYVTDMDEDLLINFQQEGLLCRVTVVGGYGSGDDEFKGPNQLAVSNKGDIYVADVWNNRIKVLDSNLIFLYSIIHALLTFPVDVQLLPNELYVLSCEDSPCVHVFSYKGEMLRSMITQGDGMQVHGASFFCLDSANNIFISDWGCHQVKIFSDRALVQVIGEEGHEKGMFWYPYGATITIDSIIIIVSLNRNYTLQIFDVQI</sequence>
<dbReference type="PANTHER" id="PTHR24104">
    <property type="entry name" value="E3 UBIQUITIN-PROTEIN LIGASE NHLRC1-RELATED"/>
    <property type="match status" value="1"/>
</dbReference>
<dbReference type="GO" id="GO:0000209">
    <property type="term" value="P:protein polyubiquitination"/>
    <property type="evidence" value="ECO:0007669"/>
    <property type="project" value="TreeGrafter"/>
</dbReference>
<dbReference type="EMBL" id="JAKMXF010000066">
    <property type="protein sequence ID" value="KAI6659124.1"/>
    <property type="molecule type" value="Genomic_DNA"/>
</dbReference>
<organism evidence="3 4">
    <name type="scientific">Oopsacas minuta</name>
    <dbReference type="NCBI Taxonomy" id="111878"/>
    <lineage>
        <taxon>Eukaryota</taxon>
        <taxon>Metazoa</taxon>
        <taxon>Porifera</taxon>
        <taxon>Hexactinellida</taxon>
        <taxon>Hexasterophora</taxon>
        <taxon>Lyssacinosida</taxon>
        <taxon>Leucopsacidae</taxon>
        <taxon>Oopsacas</taxon>
    </lineage>
</organism>
<dbReference type="GO" id="GO:0008270">
    <property type="term" value="F:zinc ion binding"/>
    <property type="evidence" value="ECO:0007669"/>
    <property type="project" value="UniProtKB-KW"/>
</dbReference>
<dbReference type="AlphaFoldDB" id="A0AAV7KET2"/>